<protein>
    <recommendedName>
        <fullName evidence="3">PIG-L family deacetylase</fullName>
    </recommendedName>
</protein>
<dbReference type="PANTHER" id="PTHR12993:SF11">
    <property type="entry name" value="N-ACETYLGLUCOSAMINYL-PHOSPHATIDYLINOSITOL DE-N-ACETYLASE"/>
    <property type="match status" value="1"/>
</dbReference>
<sequence>MISKFKNVLVLAPHTDDGEFGCGGTISRLIDQGATVHYVAFSWCEESVPQGFPKDILKSEVKNATSVLGIKPENLHILDYKVRYFTSKRQEILEDLILFRKKINPDLIFIPSINDVHQDHMTIATEAVRAFKNRNILSYELPWNNFKFSMDYFFKLSENQVLTKLNSLSQYKSQIAIRNYASEDFIKGLAKVRGTQVGTEYCEVFEVVRIIS</sequence>
<dbReference type="Proteomes" id="UP000624701">
    <property type="component" value="Unassembled WGS sequence"/>
</dbReference>
<evidence type="ECO:0000313" key="2">
    <source>
        <dbReference type="Proteomes" id="UP000624701"/>
    </source>
</evidence>
<evidence type="ECO:0000313" key="1">
    <source>
        <dbReference type="EMBL" id="GGI56290.1"/>
    </source>
</evidence>
<dbReference type="Pfam" id="PF02585">
    <property type="entry name" value="PIG-L"/>
    <property type="match status" value="1"/>
</dbReference>
<dbReference type="Gene3D" id="3.40.50.10320">
    <property type="entry name" value="LmbE-like"/>
    <property type="match status" value="1"/>
</dbReference>
<organism evidence="1 2">
    <name type="scientific">Winogradskyella haliclonae</name>
    <dbReference type="NCBI Taxonomy" id="2048558"/>
    <lineage>
        <taxon>Bacteria</taxon>
        <taxon>Pseudomonadati</taxon>
        <taxon>Bacteroidota</taxon>
        <taxon>Flavobacteriia</taxon>
        <taxon>Flavobacteriales</taxon>
        <taxon>Flavobacteriaceae</taxon>
        <taxon>Winogradskyella</taxon>
    </lineage>
</organism>
<evidence type="ECO:0008006" key="3">
    <source>
        <dbReference type="Google" id="ProtNLM"/>
    </source>
</evidence>
<accession>A0ABQ2BV18</accession>
<dbReference type="InterPro" id="IPR024078">
    <property type="entry name" value="LmbE-like_dom_sf"/>
</dbReference>
<comment type="caution">
    <text evidence="1">The sequence shown here is derived from an EMBL/GenBank/DDBJ whole genome shotgun (WGS) entry which is preliminary data.</text>
</comment>
<keyword evidence="2" id="KW-1185">Reference proteome</keyword>
<dbReference type="SUPFAM" id="SSF102588">
    <property type="entry name" value="LmbE-like"/>
    <property type="match status" value="1"/>
</dbReference>
<reference evidence="2" key="1">
    <citation type="journal article" date="2019" name="Int. J. Syst. Evol. Microbiol.">
        <title>The Global Catalogue of Microorganisms (GCM) 10K type strain sequencing project: providing services to taxonomists for standard genome sequencing and annotation.</title>
        <authorList>
            <consortium name="The Broad Institute Genomics Platform"/>
            <consortium name="The Broad Institute Genome Sequencing Center for Infectious Disease"/>
            <person name="Wu L."/>
            <person name="Ma J."/>
        </authorList>
    </citation>
    <scope>NUCLEOTIDE SEQUENCE [LARGE SCALE GENOMIC DNA]</scope>
    <source>
        <strain evidence="2">CCM 8681</strain>
    </source>
</reference>
<name>A0ABQ2BV18_9FLAO</name>
<proteinExistence type="predicted"/>
<dbReference type="InterPro" id="IPR003737">
    <property type="entry name" value="GlcNAc_PI_deacetylase-related"/>
</dbReference>
<dbReference type="EMBL" id="BMDQ01000001">
    <property type="protein sequence ID" value="GGI56290.1"/>
    <property type="molecule type" value="Genomic_DNA"/>
</dbReference>
<dbReference type="RefSeq" id="WP_188373215.1">
    <property type="nucleotide sequence ID" value="NZ_BMDQ01000001.1"/>
</dbReference>
<dbReference type="PANTHER" id="PTHR12993">
    <property type="entry name" value="N-ACETYLGLUCOSAMINYL-PHOSPHATIDYLINOSITOL DE-N-ACETYLASE-RELATED"/>
    <property type="match status" value="1"/>
</dbReference>
<gene>
    <name evidence="1" type="ORF">GCM10011444_05990</name>
</gene>